<dbReference type="Proteomes" id="UP000195402">
    <property type="component" value="Unassembled WGS sequence"/>
</dbReference>
<dbReference type="PANTHER" id="PTHR11926">
    <property type="entry name" value="GLUCOSYL/GLUCURONOSYL TRANSFERASES"/>
    <property type="match status" value="1"/>
</dbReference>
<name>A0A200PT82_MACCD</name>
<dbReference type="InterPro" id="IPR002213">
    <property type="entry name" value="UDP_glucos_trans"/>
</dbReference>
<dbReference type="STRING" id="56857.A0A200PT82"/>
<protein>
    <recommendedName>
        <fullName evidence="5">Glycosyltransferase</fullName>
        <ecNumber evidence="5">2.4.1.-</ecNumber>
    </recommendedName>
</protein>
<dbReference type="PANTHER" id="PTHR11926:SF986">
    <property type="entry name" value="UDP-GLYCOSYLTRANSFERASE 84A1"/>
    <property type="match status" value="1"/>
</dbReference>
<dbReference type="CDD" id="cd03784">
    <property type="entry name" value="GT1_Gtf-like"/>
    <property type="match status" value="1"/>
</dbReference>
<dbReference type="EC" id="2.4.1.-" evidence="5"/>
<dbReference type="AlphaFoldDB" id="A0A200PT82"/>
<dbReference type="OrthoDB" id="5835829at2759"/>
<sequence>MESSNKSMLHVLVSFPAQGHVNPLLRLAECLVSKGLLVTFSTTQDIGQMMEDATSKTTTTANIGDGQLRFEFFADGWDINECPNVKQRSRVHQLETVGRDSLIRLINQQAQLGRPVSCLINNPFVPWVTDIATELGIPCAVIWVQSCAVYSIYYHYHHQLIASFPDADQPDLSLNLPGLPILDSEDIPSFLHKSSPYASLTHAILGQFKNLEKAFCVLVDSFEELEGETMEAMSHLSVAIRPVGPLFKSPNEDSNVSVRGDMWKAADDCLQWLDSQSPASVVYVSFGITAFGFGSELSDGFIKEAEGKGLVVQWCPQEQVVAHPAVSCFVTHCGWNSSMESLSSGVPVIVFPQWGDQVTNAKFLVDVYGVGVRMKKSTDEKNEVELVTSEEVERCIVKATKGPKAEEMKKNVLKWKKVAEEAVTEGGSSYRNIQAFVDDIHRMASDQQPLF</sequence>
<dbReference type="OMA" id="SKICPIR"/>
<evidence type="ECO:0000256" key="3">
    <source>
        <dbReference type="ARBA" id="ARBA00022679"/>
    </source>
</evidence>
<dbReference type="Pfam" id="PF00201">
    <property type="entry name" value="UDPGT"/>
    <property type="match status" value="1"/>
</dbReference>
<dbReference type="FunCoup" id="A0A200PT82">
    <property type="interactions" value="255"/>
</dbReference>
<reference evidence="6 7" key="1">
    <citation type="journal article" date="2017" name="Mol. Plant">
        <title>The Genome of Medicinal Plant Macleaya cordata Provides New Insights into Benzylisoquinoline Alkaloids Metabolism.</title>
        <authorList>
            <person name="Liu X."/>
            <person name="Liu Y."/>
            <person name="Huang P."/>
            <person name="Ma Y."/>
            <person name="Qing Z."/>
            <person name="Tang Q."/>
            <person name="Cao H."/>
            <person name="Cheng P."/>
            <person name="Zheng Y."/>
            <person name="Yuan Z."/>
            <person name="Zhou Y."/>
            <person name="Liu J."/>
            <person name="Tang Z."/>
            <person name="Zhuo Y."/>
            <person name="Zhang Y."/>
            <person name="Yu L."/>
            <person name="Huang J."/>
            <person name="Yang P."/>
            <person name="Peng Q."/>
            <person name="Zhang J."/>
            <person name="Jiang W."/>
            <person name="Zhang Z."/>
            <person name="Lin K."/>
            <person name="Ro D.K."/>
            <person name="Chen X."/>
            <person name="Xiong X."/>
            <person name="Shang Y."/>
            <person name="Huang S."/>
            <person name="Zeng J."/>
        </authorList>
    </citation>
    <scope>NUCLEOTIDE SEQUENCE [LARGE SCALE GENOMIC DNA]</scope>
    <source>
        <strain evidence="7">cv. BLH2017</strain>
        <tissue evidence="6">Root</tissue>
    </source>
</reference>
<evidence type="ECO:0000256" key="2">
    <source>
        <dbReference type="ARBA" id="ARBA00022676"/>
    </source>
</evidence>
<organism evidence="6 7">
    <name type="scientific">Macleaya cordata</name>
    <name type="common">Five-seeded plume-poppy</name>
    <name type="synonym">Bocconia cordata</name>
    <dbReference type="NCBI Taxonomy" id="56857"/>
    <lineage>
        <taxon>Eukaryota</taxon>
        <taxon>Viridiplantae</taxon>
        <taxon>Streptophyta</taxon>
        <taxon>Embryophyta</taxon>
        <taxon>Tracheophyta</taxon>
        <taxon>Spermatophyta</taxon>
        <taxon>Magnoliopsida</taxon>
        <taxon>Ranunculales</taxon>
        <taxon>Papaveraceae</taxon>
        <taxon>Papaveroideae</taxon>
        <taxon>Macleaya</taxon>
    </lineage>
</organism>
<evidence type="ECO:0000256" key="1">
    <source>
        <dbReference type="ARBA" id="ARBA00009995"/>
    </source>
</evidence>
<dbReference type="SUPFAM" id="SSF53756">
    <property type="entry name" value="UDP-Glycosyltransferase/glycogen phosphorylase"/>
    <property type="match status" value="1"/>
</dbReference>
<dbReference type="PROSITE" id="PS00375">
    <property type="entry name" value="UDPGT"/>
    <property type="match status" value="1"/>
</dbReference>
<keyword evidence="2 4" id="KW-0328">Glycosyltransferase</keyword>
<comment type="similarity">
    <text evidence="1 4">Belongs to the UDP-glycosyltransferase family.</text>
</comment>
<dbReference type="GO" id="GO:0080044">
    <property type="term" value="F:quercetin 7-O-glucosyltransferase activity"/>
    <property type="evidence" value="ECO:0007669"/>
    <property type="project" value="TreeGrafter"/>
</dbReference>
<keyword evidence="7" id="KW-1185">Reference proteome</keyword>
<dbReference type="FunFam" id="3.40.50.2000:FF:000101">
    <property type="entry name" value="Glycosyltransferase"/>
    <property type="match status" value="1"/>
</dbReference>
<dbReference type="GO" id="GO:0080043">
    <property type="term" value="F:quercetin 3-O-glucosyltransferase activity"/>
    <property type="evidence" value="ECO:0007669"/>
    <property type="project" value="TreeGrafter"/>
</dbReference>
<gene>
    <name evidence="6" type="ORF">BVC80_7477g5</name>
</gene>
<evidence type="ECO:0000313" key="6">
    <source>
        <dbReference type="EMBL" id="OVA01410.1"/>
    </source>
</evidence>
<evidence type="ECO:0000256" key="4">
    <source>
        <dbReference type="RuleBase" id="RU003718"/>
    </source>
</evidence>
<dbReference type="InParanoid" id="A0A200PT82"/>
<dbReference type="EMBL" id="MVGT01004100">
    <property type="protein sequence ID" value="OVA01410.1"/>
    <property type="molecule type" value="Genomic_DNA"/>
</dbReference>
<keyword evidence="3 4" id="KW-0808">Transferase</keyword>
<comment type="caution">
    <text evidence="6">The sequence shown here is derived from an EMBL/GenBank/DDBJ whole genome shotgun (WGS) entry which is preliminary data.</text>
</comment>
<dbReference type="InterPro" id="IPR035595">
    <property type="entry name" value="UDP_glycos_trans_CS"/>
</dbReference>
<dbReference type="Gene3D" id="3.40.50.2000">
    <property type="entry name" value="Glycogen Phosphorylase B"/>
    <property type="match status" value="2"/>
</dbReference>
<evidence type="ECO:0000313" key="7">
    <source>
        <dbReference type="Proteomes" id="UP000195402"/>
    </source>
</evidence>
<proteinExistence type="inferred from homology"/>
<accession>A0A200PT82</accession>
<evidence type="ECO:0000256" key="5">
    <source>
        <dbReference type="RuleBase" id="RU362057"/>
    </source>
</evidence>